<organism evidence="1 2">
    <name type="scientific">Nocardia amamiensis</name>
    <dbReference type="NCBI Taxonomy" id="404578"/>
    <lineage>
        <taxon>Bacteria</taxon>
        <taxon>Bacillati</taxon>
        <taxon>Actinomycetota</taxon>
        <taxon>Actinomycetes</taxon>
        <taxon>Mycobacteriales</taxon>
        <taxon>Nocardiaceae</taxon>
        <taxon>Nocardia</taxon>
    </lineage>
</organism>
<proteinExistence type="predicted"/>
<accession>A0ABS0D051</accession>
<dbReference type="EMBL" id="JADLQX010000018">
    <property type="protein sequence ID" value="MBF6300463.1"/>
    <property type="molecule type" value="Genomic_DNA"/>
</dbReference>
<reference evidence="1 2" key="1">
    <citation type="submission" date="2020-10" db="EMBL/GenBank/DDBJ databases">
        <title>Identification of Nocardia species via Next-generation sequencing and recognition of intraspecies genetic diversity.</title>
        <authorList>
            <person name="Li P."/>
            <person name="Li P."/>
            <person name="Lu B."/>
        </authorList>
    </citation>
    <scope>NUCLEOTIDE SEQUENCE [LARGE SCALE GENOMIC DNA]</scope>
    <source>
        <strain evidence="1 2">BJ06-0157</strain>
    </source>
</reference>
<comment type="caution">
    <text evidence="1">The sequence shown here is derived from an EMBL/GenBank/DDBJ whole genome shotgun (WGS) entry which is preliminary data.</text>
</comment>
<gene>
    <name evidence="1" type="ORF">IU459_23375</name>
</gene>
<evidence type="ECO:0000313" key="2">
    <source>
        <dbReference type="Proteomes" id="UP000702209"/>
    </source>
</evidence>
<keyword evidence="2" id="KW-1185">Reference proteome</keyword>
<sequence length="84" mass="9596">MNQRPKLLPPDVMVRLDLFPADAGFLVRHPEMEHRWEFHRVRGGYRVPLGQAGELIPRLDAAMRHCAGARYQGIRDEGCTVGLF</sequence>
<evidence type="ECO:0000313" key="1">
    <source>
        <dbReference type="EMBL" id="MBF6300463.1"/>
    </source>
</evidence>
<dbReference type="RefSeq" id="WP_195131706.1">
    <property type="nucleotide sequence ID" value="NZ_JADLQX010000018.1"/>
</dbReference>
<protein>
    <submittedName>
        <fullName evidence="1">Uncharacterized protein</fullName>
    </submittedName>
</protein>
<name>A0ABS0D051_9NOCA</name>
<dbReference type="Proteomes" id="UP000702209">
    <property type="component" value="Unassembled WGS sequence"/>
</dbReference>